<reference evidence="4 5" key="1">
    <citation type="submission" date="2018-06" db="EMBL/GenBank/DDBJ databases">
        <authorList>
            <consortium name="Pathogen Informatics"/>
            <person name="Doyle S."/>
        </authorList>
    </citation>
    <scope>NUCLEOTIDE SEQUENCE [LARGE SCALE GENOMIC DNA]</scope>
    <source>
        <strain evidence="4 5">NCTC9381</strain>
    </source>
</reference>
<dbReference type="Pfam" id="PF16326">
    <property type="entry name" value="ABC_tran_CTD"/>
    <property type="match status" value="1"/>
</dbReference>
<dbReference type="InterPro" id="IPR037118">
    <property type="entry name" value="Val-tRNA_synth_C_sf"/>
</dbReference>
<dbReference type="EMBL" id="UGSO01000001">
    <property type="protein sequence ID" value="SUB17521.1"/>
    <property type="molecule type" value="Genomic_DNA"/>
</dbReference>
<feature type="domain" description="ABC transporter Uup C-terminal" evidence="3">
    <location>
        <begin position="1"/>
        <end position="39"/>
    </location>
</feature>
<organism evidence="4 5">
    <name type="scientific">Enterobacter agglomerans</name>
    <name type="common">Erwinia herbicola</name>
    <name type="synonym">Pantoea agglomerans</name>
    <dbReference type="NCBI Taxonomy" id="549"/>
    <lineage>
        <taxon>Bacteria</taxon>
        <taxon>Pseudomonadati</taxon>
        <taxon>Pseudomonadota</taxon>
        <taxon>Gammaproteobacteria</taxon>
        <taxon>Enterobacterales</taxon>
        <taxon>Erwiniaceae</taxon>
        <taxon>Pantoea</taxon>
        <taxon>Pantoea agglomerans group</taxon>
    </lineage>
</organism>
<keyword evidence="2" id="KW-0067">ATP-binding</keyword>
<proteinExistence type="predicted"/>
<evidence type="ECO:0000313" key="5">
    <source>
        <dbReference type="Proteomes" id="UP000254640"/>
    </source>
</evidence>
<dbReference type="AlphaFoldDB" id="A0A379AI80"/>
<evidence type="ECO:0000256" key="2">
    <source>
        <dbReference type="ARBA" id="ARBA00022840"/>
    </source>
</evidence>
<accession>A0A379AI80</accession>
<dbReference type="GO" id="GO:0003677">
    <property type="term" value="F:DNA binding"/>
    <property type="evidence" value="ECO:0007669"/>
    <property type="project" value="InterPro"/>
</dbReference>
<dbReference type="Proteomes" id="UP000254640">
    <property type="component" value="Unassembled WGS sequence"/>
</dbReference>
<name>A0A379AI80_ENTAG</name>
<dbReference type="Gene3D" id="1.10.287.380">
    <property type="entry name" value="Valyl-tRNA synthetase, C-terminal domain"/>
    <property type="match status" value="1"/>
</dbReference>
<dbReference type="InterPro" id="IPR032524">
    <property type="entry name" value="ABC_tran_C"/>
</dbReference>
<dbReference type="GO" id="GO:0005524">
    <property type="term" value="F:ATP binding"/>
    <property type="evidence" value="ECO:0007669"/>
    <property type="project" value="UniProtKB-KW"/>
</dbReference>
<protein>
    <submittedName>
        <fullName evidence="4">ABC transporter ATPase component</fullName>
    </submittedName>
</protein>
<evidence type="ECO:0000256" key="1">
    <source>
        <dbReference type="ARBA" id="ARBA00022741"/>
    </source>
</evidence>
<keyword evidence="5" id="KW-1185">Reference proteome</keyword>
<evidence type="ECO:0000313" key="4">
    <source>
        <dbReference type="EMBL" id="SUB17521.1"/>
    </source>
</evidence>
<keyword evidence="1" id="KW-0547">Nucleotide-binding</keyword>
<evidence type="ECO:0000259" key="3">
    <source>
        <dbReference type="Pfam" id="PF16326"/>
    </source>
</evidence>
<gene>
    <name evidence="4" type="ORF">NCTC9381_03450</name>
</gene>
<sequence>MSHPDFFSQAHDQTQPVLDNLAQTEQELETAFARWEELESLKNGA</sequence>